<feature type="domain" description="RagB/SusD" evidence="7">
    <location>
        <begin position="300"/>
        <end position="587"/>
    </location>
</feature>
<comment type="caution">
    <text evidence="9">The sequence shown here is derived from an EMBL/GenBank/DDBJ whole genome shotgun (WGS) entry which is preliminary data.</text>
</comment>
<dbReference type="InterPro" id="IPR011990">
    <property type="entry name" value="TPR-like_helical_dom_sf"/>
</dbReference>
<feature type="chain" id="PRO_5016776187" evidence="6">
    <location>
        <begin position="32"/>
        <end position="590"/>
    </location>
</feature>
<keyword evidence="10" id="KW-1185">Reference proteome</keyword>
<dbReference type="InterPro" id="IPR012944">
    <property type="entry name" value="SusD_RagB_dom"/>
</dbReference>
<keyword evidence="4" id="KW-0472">Membrane</keyword>
<evidence type="ECO:0000256" key="6">
    <source>
        <dbReference type="SAM" id="SignalP"/>
    </source>
</evidence>
<proteinExistence type="inferred from homology"/>
<accession>A0A365Y4N6</accession>
<comment type="subcellular location">
    <subcellularLocation>
        <location evidence="1">Cell outer membrane</location>
    </subcellularLocation>
</comment>
<dbReference type="CDD" id="cd08977">
    <property type="entry name" value="SusD"/>
    <property type="match status" value="1"/>
</dbReference>
<reference evidence="9 10" key="1">
    <citation type="submission" date="2018-05" db="EMBL/GenBank/DDBJ databases">
        <title>Chitinophaga sp. K3CV102501T nov., isolated from isolated from a monsoon evergreen broad-leaved forest soil.</title>
        <authorList>
            <person name="Lv Y."/>
        </authorList>
    </citation>
    <scope>NUCLEOTIDE SEQUENCE [LARGE SCALE GENOMIC DNA]</scope>
    <source>
        <strain evidence="9 10">GDMCC 1.1325</strain>
    </source>
</reference>
<organism evidence="9 10">
    <name type="scientific">Chitinophaga flava</name>
    <dbReference type="NCBI Taxonomy" id="2259036"/>
    <lineage>
        <taxon>Bacteria</taxon>
        <taxon>Pseudomonadati</taxon>
        <taxon>Bacteroidota</taxon>
        <taxon>Chitinophagia</taxon>
        <taxon>Chitinophagales</taxon>
        <taxon>Chitinophagaceae</taxon>
        <taxon>Chitinophaga</taxon>
    </lineage>
</organism>
<evidence type="ECO:0000256" key="2">
    <source>
        <dbReference type="ARBA" id="ARBA00006275"/>
    </source>
</evidence>
<dbReference type="Gene3D" id="1.25.40.390">
    <property type="match status" value="1"/>
</dbReference>
<gene>
    <name evidence="9" type="ORF">DF182_13660</name>
</gene>
<dbReference type="AlphaFoldDB" id="A0A365Y4N6"/>
<dbReference type="GO" id="GO:0009279">
    <property type="term" value="C:cell outer membrane"/>
    <property type="evidence" value="ECO:0007669"/>
    <property type="project" value="UniProtKB-SubCell"/>
</dbReference>
<evidence type="ECO:0000313" key="9">
    <source>
        <dbReference type="EMBL" id="RBL93552.1"/>
    </source>
</evidence>
<feature type="domain" description="SusD-like N-terminal" evidence="8">
    <location>
        <begin position="33"/>
        <end position="233"/>
    </location>
</feature>
<dbReference type="SUPFAM" id="SSF48452">
    <property type="entry name" value="TPR-like"/>
    <property type="match status" value="1"/>
</dbReference>
<evidence type="ECO:0000256" key="4">
    <source>
        <dbReference type="ARBA" id="ARBA00023136"/>
    </source>
</evidence>
<keyword evidence="3 6" id="KW-0732">Signal</keyword>
<dbReference type="Pfam" id="PF14322">
    <property type="entry name" value="SusD-like_3"/>
    <property type="match status" value="1"/>
</dbReference>
<protein>
    <submittedName>
        <fullName evidence="9">RagB/SusD family nutrient uptake outer membrane protein</fullName>
    </submittedName>
</protein>
<name>A0A365Y4N6_9BACT</name>
<dbReference type="EMBL" id="QFFJ01000001">
    <property type="protein sequence ID" value="RBL93552.1"/>
    <property type="molecule type" value="Genomic_DNA"/>
</dbReference>
<dbReference type="Proteomes" id="UP000253410">
    <property type="component" value="Unassembled WGS sequence"/>
</dbReference>
<feature type="signal peptide" evidence="6">
    <location>
        <begin position="1"/>
        <end position="31"/>
    </location>
</feature>
<dbReference type="OrthoDB" id="5694214at2"/>
<evidence type="ECO:0000313" key="10">
    <source>
        <dbReference type="Proteomes" id="UP000253410"/>
    </source>
</evidence>
<dbReference type="InterPro" id="IPR033985">
    <property type="entry name" value="SusD-like_N"/>
</dbReference>
<evidence type="ECO:0000256" key="5">
    <source>
        <dbReference type="ARBA" id="ARBA00023237"/>
    </source>
</evidence>
<sequence>MSLSKQRAMKKLNIIQYLAVAALLYSTTACNKDFLEKKPLTEYQESEVWQDKGLVQAFVNDLYVQMRPGFNEVMLSSMTDESRFIHDYNTSRVVQGNISPDDIGALNDFSRWDNHYKEIRNCNMFFEKIDNVPVDDATRNTMKGEVHFMRAWYYQMLVKYYGGVPLVTKTFNVKGDEQEILNIKRATFETCVKFIADECDSAAKLLPLSYEGIKDKGRVTKGAAMALKSRILLFAASDLFNKQVKSPLMGYTTGDQMARFRLAKDAAKAVMDLGIYELYHPTDSAAENYSRIFLDKDHKELIFVKQYDKALLGTSHDLYNGPNGYHNWGGNVPLENFVSGYQMRDGSAFSWSNAAQAQAPYVGRDPRFYATILYDGAKWKPRPKDGAEVDPVGVIQTGKYEPKNGGVDSVWGLDTRNSTIENWNGTFSGYYMRKFMDKNLDAQFFRGDQNWIFIRYAEVLLNYAEASIWLGEEADALPVLNSVRTRAGMPATAATGDALKDMLKYERRYELAFEEHRFFDARRWMTDAMTAFNGSAKGIEVLGSMIANHPFVYRPVSIQDRTFREKDYLLPIPAAEIRKNSNLEQQVPYK</sequence>
<comment type="similarity">
    <text evidence="2">Belongs to the SusD family.</text>
</comment>
<evidence type="ECO:0000256" key="3">
    <source>
        <dbReference type="ARBA" id="ARBA00022729"/>
    </source>
</evidence>
<evidence type="ECO:0000259" key="8">
    <source>
        <dbReference type="Pfam" id="PF14322"/>
    </source>
</evidence>
<dbReference type="Pfam" id="PF07980">
    <property type="entry name" value="SusD_RagB"/>
    <property type="match status" value="1"/>
</dbReference>
<evidence type="ECO:0000259" key="7">
    <source>
        <dbReference type="Pfam" id="PF07980"/>
    </source>
</evidence>
<dbReference type="PROSITE" id="PS51257">
    <property type="entry name" value="PROKAR_LIPOPROTEIN"/>
    <property type="match status" value="1"/>
</dbReference>
<keyword evidence="5" id="KW-0998">Cell outer membrane</keyword>
<evidence type="ECO:0000256" key="1">
    <source>
        <dbReference type="ARBA" id="ARBA00004442"/>
    </source>
</evidence>